<feature type="transmembrane region" description="Helical" evidence="1">
    <location>
        <begin position="36"/>
        <end position="62"/>
    </location>
</feature>
<proteinExistence type="predicted"/>
<evidence type="ECO:0000313" key="2">
    <source>
        <dbReference type="EMBL" id="SKA70683.1"/>
    </source>
</evidence>
<dbReference type="Proteomes" id="UP000190814">
    <property type="component" value="Unassembled WGS sequence"/>
</dbReference>
<evidence type="ECO:0000256" key="1">
    <source>
        <dbReference type="SAM" id="Phobius"/>
    </source>
</evidence>
<accession>A0A1T4W0D6</accession>
<keyword evidence="1" id="KW-1133">Transmembrane helix</keyword>
<gene>
    <name evidence="2" type="ORF">SAMN02745111_02078</name>
</gene>
<evidence type="ECO:0000313" key="3">
    <source>
        <dbReference type="Proteomes" id="UP000190814"/>
    </source>
</evidence>
<sequence>MLNRDKVILMTKLATYEQKEGRKEIPLSKYFKSDYIGLHLIGSFFAITIAYALVVALVIAYKSDELMKNLTSLNFFKMGKDILIGYVVFLVLNMLIAYLAYLVKFVKIRKHLKEYNGRLKQLRRMYEKEKYGDDDGGEDNANEHFGA</sequence>
<name>A0A1T4W0D6_9FIRM</name>
<dbReference type="STRING" id="39495.SAMN02745111_02078"/>
<reference evidence="2 3" key="1">
    <citation type="submission" date="2017-02" db="EMBL/GenBank/DDBJ databases">
        <authorList>
            <person name="Peterson S.W."/>
        </authorList>
    </citation>
    <scope>NUCLEOTIDE SEQUENCE [LARGE SCALE GENOMIC DNA]</scope>
    <source>
        <strain evidence="2 3">ATCC 35992</strain>
    </source>
</reference>
<dbReference type="OrthoDB" id="1778612at2"/>
<keyword evidence="3" id="KW-1185">Reference proteome</keyword>
<organism evidence="2 3">
    <name type="scientific">Eubacterium uniforme</name>
    <dbReference type="NCBI Taxonomy" id="39495"/>
    <lineage>
        <taxon>Bacteria</taxon>
        <taxon>Bacillati</taxon>
        <taxon>Bacillota</taxon>
        <taxon>Clostridia</taxon>
        <taxon>Eubacteriales</taxon>
        <taxon>Eubacteriaceae</taxon>
        <taxon>Eubacterium</taxon>
    </lineage>
</organism>
<dbReference type="RefSeq" id="WP_078766907.1">
    <property type="nucleotide sequence ID" value="NZ_FUXZ01000014.1"/>
</dbReference>
<keyword evidence="1" id="KW-0472">Membrane</keyword>
<dbReference type="EMBL" id="FUXZ01000014">
    <property type="protein sequence ID" value="SKA70683.1"/>
    <property type="molecule type" value="Genomic_DNA"/>
</dbReference>
<dbReference type="AlphaFoldDB" id="A0A1T4W0D6"/>
<feature type="transmembrane region" description="Helical" evidence="1">
    <location>
        <begin position="82"/>
        <end position="103"/>
    </location>
</feature>
<keyword evidence="1" id="KW-0812">Transmembrane</keyword>
<protein>
    <submittedName>
        <fullName evidence="2">Uncharacterized protein</fullName>
    </submittedName>
</protein>